<dbReference type="Proteomes" id="UP000828251">
    <property type="component" value="Unassembled WGS sequence"/>
</dbReference>
<accession>A0A9D3UIL0</accession>
<keyword evidence="2" id="KW-1185">Reference proteome</keyword>
<comment type="caution">
    <text evidence="1">The sequence shown here is derived from an EMBL/GenBank/DDBJ whole genome shotgun (WGS) entry which is preliminary data.</text>
</comment>
<dbReference type="OrthoDB" id="987919at2759"/>
<protein>
    <recommendedName>
        <fullName evidence="3">RNase H type-1 domain-containing protein</fullName>
    </recommendedName>
</protein>
<gene>
    <name evidence="1" type="ORF">J1N35_036825</name>
</gene>
<evidence type="ECO:0000313" key="1">
    <source>
        <dbReference type="EMBL" id="KAH1046041.1"/>
    </source>
</evidence>
<evidence type="ECO:0008006" key="3">
    <source>
        <dbReference type="Google" id="ProtNLM"/>
    </source>
</evidence>
<sequence length="106" mass="11487">MEGVAKGLFSGAVATNVAKEAEIGAVKFALELFLTMNWKTNDSLFIELGSLVVFSWCVNKVLRLWSPNAIFSNIDIVKLKDGSVVFSLADRFGNDMALSLAMIGVN</sequence>
<evidence type="ECO:0000313" key="2">
    <source>
        <dbReference type="Proteomes" id="UP000828251"/>
    </source>
</evidence>
<reference evidence="1 2" key="1">
    <citation type="journal article" date="2021" name="Plant Biotechnol. J.">
        <title>Multi-omics assisted identification of the key and species-specific regulatory components of drought-tolerant mechanisms in Gossypium stocksii.</title>
        <authorList>
            <person name="Yu D."/>
            <person name="Ke L."/>
            <person name="Zhang D."/>
            <person name="Wu Y."/>
            <person name="Sun Y."/>
            <person name="Mei J."/>
            <person name="Sun J."/>
            <person name="Sun Y."/>
        </authorList>
    </citation>
    <scope>NUCLEOTIDE SEQUENCE [LARGE SCALE GENOMIC DNA]</scope>
    <source>
        <strain evidence="2">cv. E1</strain>
        <tissue evidence="1">Leaf</tissue>
    </source>
</reference>
<name>A0A9D3UIL0_9ROSI</name>
<organism evidence="1 2">
    <name type="scientific">Gossypium stocksii</name>
    <dbReference type="NCBI Taxonomy" id="47602"/>
    <lineage>
        <taxon>Eukaryota</taxon>
        <taxon>Viridiplantae</taxon>
        <taxon>Streptophyta</taxon>
        <taxon>Embryophyta</taxon>
        <taxon>Tracheophyta</taxon>
        <taxon>Spermatophyta</taxon>
        <taxon>Magnoliopsida</taxon>
        <taxon>eudicotyledons</taxon>
        <taxon>Gunneridae</taxon>
        <taxon>Pentapetalae</taxon>
        <taxon>rosids</taxon>
        <taxon>malvids</taxon>
        <taxon>Malvales</taxon>
        <taxon>Malvaceae</taxon>
        <taxon>Malvoideae</taxon>
        <taxon>Gossypium</taxon>
    </lineage>
</organism>
<dbReference type="EMBL" id="JAIQCV010000011">
    <property type="protein sequence ID" value="KAH1046041.1"/>
    <property type="molecule type" value="Genomic_DNA"/>
</dbReference>
<proteinExistence type="predicted"/>
<dbReference type="AlphaFoldDB" id="A0A9D3UIL0"/>